<comment type="cofactor">
    <cofactor evidence="1 14 15">
        <name>Zn(2+)</name>
        <dbReference type="ChEBI" id="CHEBI:29105"/>
    </cofactor>
</comment>
<dbReference type="PANTHER" id="PTHR11644">
    <property type="entry name" value="CYTIDINE DEAMINASE"/>
    <property type="match status" value="1"/>
</dbReference>
<evidence type="ECO:0000256" key="10">
    <source>
        <dbReference type="ARBA" id="ARBA00049252"/>
    </source>
</evidence>
<dbReference type="InterPro" id="IPR016193">
    <property type="entry name" value="Cytidine_deaminase-like"/>
</dbReference>
<evidence type="ECO:0000256" key="12">
    <source>
        <dbReference type="PIRSR" id="PIRSR606262-1"/>
    </source>
</evidence>
<dbReference type="GO" id="GO:0005829">
    <property type="term" value="C:cytosol"/>
    <property type="evidence" value="ECO:0007669"/>
    <property type="project" value="TreeGrafter"/>
</dbReference>
<dbReference type="PANTHER" id="PTHR11644:SF2">
    <property type="entry name" value="CYTIDINE DEAMINASE"/>
    <property type="match status" value="1"/>
</dbReference>
<feature type="binding site" evidence="13">
    <location>
        <begin position="42"/>
        <end position="48"/>
    </location>
    <ligand>
        <name>substrate</name>
    </ligand>
</feature>
<keyword evidence="7 15" id="KW-0378">Hydrolase</keyword>
<evidence type="ECO:0000256" key="2">
    <source>
        <dbReference type="ARBA" id="ARBA00003949"/>
    </source>
</evidence>
<protein>
    <recommendedName>
        <fullName evidence="5 15">Cytidine deaminase</fullName>
        <ecNumber evidence="4 15">3.5.4.5</ecNumber>
    </recommendedName>
    <alternativeName>
        <fullName evidence="9 15">Cytidine aminohydrolase</fullName>
    </alternativeName>
</protein>
<evidence type="ECO:0000256" key="9">
    <source>
        <dbReference type="ARBA" id="ARBA00032005"/>
    </source>
</evidence>
<organism evidence="17">
    <name type="scientific">candidate division WOR-3 bacterium</name>
    <dbReference type="NCBI Taxonomy" id="2052148"/>
    <lineage>
        <taxon>Bacteria</taxon>
        <taxon>Bacteria division WOR-3</taxon>
    </lineage>
</organism>
<sequence length="128" mass="14247">MLIEELVKRSIQAKERAYAPYSGFRVGACVLTHTGKVFCGANIENASYSLTICAERVAIFRAVFEGERGFTAIAIATDSDEFVYPCGACRQVISEFSDNPDVILINKKGETKTVKFREIFPDAFHLKK</sequence>
<dbReference type="InterPro" id="IPR006262">
    <property type="entry name" value="Cyt_deam_tetra"/>
</dbReference>
<evidence type="ECO:0000256" key="5">
    <source>
        <dbReference type="ARBA" id="ARBA00018266"/>
    </source>
</evidence>
<feature type="binding site" evidence="14">
    <location>
        <position position="86"/>
    </location>
    <ligand>
        <name>Zn(2+)</name>
        <dbReference type="ChEBI" id="CHEBI:29105"/>
        <note>catalytic</note>
    </ligand>
</feature>
<feature type="domain" description="CMP/dCMP-type deaminase" evidence="16">
    <location>
        <begin position="1"/>
        <end position="127"/>
    </location>
</feature>
<evidence type="ECO:0000256" key="15">
    <source>
        <dbReference type="RuleBase" id="RU364006"/>
    </source>
</evidence>
<name>A0A7C0ZG35_UNCW3</name>
<dbReference type="InterPro" id="IPR050202">
    <property type="entry name" value="Cyt/Deoxycyt_deaminase"/>
</dbReference>
<dbReference type="Proteomes" id="UP000885847">
    <property type="component" value="Unassembled WGS sequence"/>
</dbReference>
<evidence type="ECO:0000256" key="8">
    <source>
        <dbReference type="ARBA" id="ARBA00022833"/>
    </source>
</evidence>
<feature type="binding site" evidence="14">
    <location>
        <position position="89"/>
    </location>
    <ligand>
        <name>Zn(2+)</name>
        <dbReference type="ChEBI" id="CHEBI:29105"/>
        <note>catalytic</note>
    </ligand>
</feature>
<dbReference type="FunFam" id="3.40.140.10:FF:000008">
    <property type="entry name" value="Cytidine deaminase"/>
    <property type="match status" value="1"/>
</dbReference>
<dbReference type="EMBL" id="DQWE01000407">
    <property type="protein sequence ID" value="HDI83862.1"/>
    <property type="molecule type" value="Genomic_DNA"/>
</dbReference>
<keyword evidence="8 14" id="KW-0862">Zinc</keyword>
<accession>A0A7C0ZG35</accession>
<proteinExistence type="inferred from homology"/>
<evidence type="ECO:0000256" key="4">
    <source>
        <dbReference type="ARBA" id="ARBA00012783"/>
    </source>
</evidence>
<reference evidence="17" key="1">
    <citation type="journal article" date="2020" name="mSystems">
        <title>Genome- and Community-Level Interaction Insights into Carbon Utilization and Element Cycling Functions of Hydrothermarchaeota in Hydrothermal Sediment.</title>
        <authorList>
            <person name="Zhou Z."/>
            <person name="Liu Y."/>
            <person name="Xu W."/>
            <person name="Pan J."/>
            <person name="Luo Z.H."/>
            <person name="Li M."/>
        </authorList>
    </citation>
    <scope>NUCLEOTIDE SEQUENCE [LARGE SCALE GENOMIC DNA]</scope>
    <source>
        <strain evidence="17">HyVt-102</strain>
    </source>
</reference>
<comment type="catalytic activity">
    <reaction evidence="10 15">
        <text>2'-deoxycytidine + H2O + H(+) = 2'-deoxyuridine + NH4(+)</text>
        <dbReference type="Rhea" id="RHEA:13433"/>
        <dbReference type="ChEBI" id="CHEBI:15377"/>
        <dbReference type="ChEBI" id="CHEBI:15378"/>
        <dbReference type="ChEBI" id="CHEBI:15698"/>
        <dbReference type="ChEBI" id="CHEBI:16450"/>
        <dbReference type="ChEBI" id="CHEBI:28938"/>
        <dbReference type="EC" id="3.5.4.5"/>
    </reaction>
</comment>
<comment type="caution">
    <text evidence="17">The sequence shown here is derived from an EMBL/GenBank/DDBJ whole genome shotgun (WGS) entry which is preliminary data.</text>
</comment>
<keyword evidence="6 14" id="KW-0479">Metal-binding</keyword>
<dbReference type="GO" id="GO:0072527">
    <property type="term" value="P:pyrimidine-containing compound metabolic process"/>
    <property type="evidence" value="ECO:0007669"/>
    <property type="project" value="UniProtKB-ARBA"/>
</dbReference>
<dbReference type="GO" id="GO:0004126">
    <property type="term" value="F:cytidine deaminase activity"/>
    <property type="evidence" value="ECO:0007669"/>
    <property type="project" value="UniProtKB-UniRule"/>
</dbReference>
<dbReference type="PROSITE" id="PS51747">
    <property type="entry name" value="CYT_DCMP_DEAMINASES_2"/>
    <property type="match status" value="1"/>
</dbReference>
<dbReference type="NCBIfam" id="TIGR01354">
    <property type="entry name" value="cyt_deam_tetra"/>
    <property type="match status" value="1"/>
</dbReference>
<dbReference type="AlphaFoldDB" id="A0A7C0ZG35"/>
<evidence type="ECO:0000256" key="3">
    <source>
        <dbReference type="ARBA" id="ARBA00006576"/>
    </source>
</evidence>
<evidence type="ECO:0000256" key="6">
    <source>
        <dbReference type="ARBA" id="ARBA00022723"/>
    </source>
</evidence>
<dbReference type="CDD" id="cd01283">
    <property type="entry name" value="cytidine_deaminase"/>
    <property type="match status" value="1"/>
</dbReference>
<dbReference type="Pfam" id="PF00383">
    <property type="entry name" value="dCMP_cyt_deam_1"/>
    <property type="match status" value="1"/>
</dbReference>
<comment type="function">
    <text evidence="2 15">This enzyme scavenges exogenous and endogenous cytidine and 2'-deoxycytidine for UMP synthesis.</text>
</comment>
<dbReference type="EC" id="3.5.4.5" evidence="4 15"/>
<comment type="catalytic activity">
    <reaction evidence="11 15">
        <text>cytidine + H2O + H(+) = uridine + NH4(+)</text>
        <dbReference type="Rhea" id="RHEA:16069"/>
        <dbReference type="ChEBI" id="CHEBI:15377"/>
        <dbReference type="ChEBI" id="CHEBI:15378"/>
        <dbReference type="ChEBI" id="CHEBI:16704"/>
        <dbReference type="ChEBI" id="CHEBI:17562"/>
        <dbReference type="ChEBI" id="CHEBI:28938"/>
        <dbReference type="EC" id="3.5.4.5"/>
    </reaction>
</comment>
<evidence type="ECO:0000256" key="11">
    <source>
        <dbReference type="ARBA" id="ARBA00049558"/>
    </source>
</evidence>
<evidence type="ECO:0000259" key="16">
    <source>
        <dbReference type="PROSITE" id="PS51747"/>
    </source>
</evidence>
<gene>
    <name evidence="17" type="primary">cdd</name>
    <name evidence="17" type="ORF">ENF18_08755</name>
</gene>
<dbReference type="GO" id="GO:0042802">
    <property type="term" value="F:identical protein binding"/>
    <property type="evidence" value="ECO:0007669"/>
    <property type="project" value="UniProtKB-ARBA"/>
</dbReference>
<dbReference type="InterPro" id="IPR016192">
    <property type="entry name" value="APOBEC/CMP_deaminase_Zn-bd"/>
</dbReference>
<evidence type="ECO:0000256" key="13">
    <source>
        <dbReference type="PIRSR" id="PIRSR606262-2"/>
    </source>
</evidence>
<dbReference type="InterPro" id="IPR002125">
    <property type="entry name" value="CMP_dCMP_dom"/>
</dbReference>
<dbReference type="NCBIfam" id="NF004064">
    <property type="entry name" value="PRK05578.1"/>
    <property type="match status" value="1"/>
</dbReference>
<dbReference type="PROSITE" id="PS00903">
    <property type="entry name" value="CYT_DCMP_DEAMINASES_1"/>
    <property type="match status" value="1"/>
</dbReference>
<dbReference type="Gene3D" id="3.40.140.10">
    <property type="entry name" value="Cytidine Deaminase, domain 2"/>
    <property type="match status" value="1"/>
</dbReference>
<evidence type="ECO:0000256" key="14">
    <source>
        <dbReference type="PIRSR" id="PIRSR606262-3"/>
    </source>
</evidence>
<evidence type="ECO:0000256" key="7">
    <source>
        <dbReference type="ARBA" id="ARBA00022801"/>
    </source>
</evidence>
<feature type="binding site" evidence="14">
    <location>
        <position position="53"/>
    </location>
    <ligand>
        <name>Zn(2+)</name>
        <dbReference type="ChEBI" id="CHEBI:29105"/>
        <note>catalytic</note>
    </ligand>
</feature>
<dbReference type="SUPFAM" id="SSF53927">
    <property type="entry name" value="Cytidine deaminase-like"/>
    <property type="match status" value="1"/>
</dbReference>
<dbReference type="GO" id="GO:0008270">
    <property type="term" value="F:zinc ion binding"/>
    <property type="evidence" value="ECO:0007669"/>
    <property type="project" value="UniProtKB-UniRule"/>
</dbReference>
<evidence type="ECO:0000256" key="1">
    <source>
        <dbReference type="ARBA" id="ARBA00001947"/>
    </source>
</evidence>
<evidence type="ECO:0000313" key="17">
    <source>
        <dbReference type="EMBL" id="HDI83862.1"/>
    </source>
</evidence>
<comment type="similarity">
    <text evidence="3 15">Belongs to the cytidine and deoxycytidylate deaminase family.</text>
</comment>
<feature type="active site" description="Proton donor" evidence="12">
    <location>
        <position position="55"/>
    </location>
</feature>
<dbReference type="GO" id="GO:0055086">
    <property type="term" value="P:nucleobase-containing small molecule metabolic process"/>
    <property type="evidence" value="ECO:0007669"/>
    <property type="project" value="UniProtKB-ARBA"/>
</dbReference>